<dbReference type="GO" id="GO:0010038">
    <property type="term" value="P:response to metal ion"/>
    <property type="evidence" value="ECO:0007669"/>
    <property type="project" value="InterPro"/>
</dbReference>
<reference evidence="2" key="1">
    <citation type="journal article" date="2001" name="Int. J. Syst. Evol. Microbiol.">
        <title>Methanofollis aquaemaris sp. nov., a methanogen isolated from an aquaculture fish pond.</title>
        <authorList>
            <person name="Lai M.C."/>
            <person name="Chen S.C."/>
        </authorList>
    </citation>
    <scope>NUCLEOTIDE SEQUENCE</scope>
    <source>
        <strain evidence="2">N2F9704</strain>
    </source>
</reference>
<dbReference type="AlphaFoldDB" id="A0A8A3S1R7"/>
<dbReference type="KEGG" id="maqe:RJ40_01460"/>
<dbReference type="PANTHER" id="PTHR23419">
    <property type="entry name" value="DIVALENT CATION TOLERANCE CUTA-RELATED"/>
    <property type="match status" value="1"/>
</dbReference>
<evidence type="ECO:0000313" key="3">
    <source>
        <dbReference type="Proteomes" id="UP001042704"/>
    </source>
</evidence>
<dbReference type="GO" id="GO:0005507">
    <property type="term" value="F:copper ion binding"/>
    <property type="evidence" value="ECO:0007669"/>
    <property type="project" value="TreeGrafter"/>
</dbReference>
<keyword evidence="3" id="KW-1185">Reference proteome</keyword>
<dbReference type="GeneID" id="76422982"/>
<comment type="similarity">
    <text evidence="1">Belongs to the CutA family.</text>
</comment>
<dbReference type="SUPFAM" id="SSF54913">
    <property type="entry name" value="GlnB-like"/>
    <property type="match status" value="1"/>
</dbReference>
<evidence type="ECO:0000313" key="2">
    <source>
        <dbReference type="EMBL" id="QSZ66258.1"/>
    </source>
</evidence>
<organism evidence="2 3">
    <name type="scientific">Methanofollis aquaemaris</name>
    <dbReference type="NCBI Taxonomy" id="126734"/>
    <lineage>
        <taxon>Archaea</taxon>
        <taxon>Methanobacteriati</taxon>
        <taxon>Methanobacteriota</taxon>
        <taxon>Stenosarchaea group</taxon>
        <taxon>Methanomicrobia</taxon>
        <taxon>Methanomicrobiales</taxon>
        <taxon>Methanomicrobiaceae</taxon>
        <taxon>Methanofollis</taxon>
    </lineage>
</organism>
<dbReference type="InterPro" id="IPR015867">
    <property type="entry name" value="N-reg_PII/ATP_PRibTrfase_C"/>
</dbReference>
<sequence length="118" mass="12719">MDAEIVVVLCTAPSGDAERIAGLVVEKRLAACVSLFGVGSVFWWEGTVTSEREELLVIKTRRDLLSDLTDALKGAHPYDVPEIIALPVIGGDADYLAWIAGETRKGETSGERHPPECP</sequence>
<dbReference type="InterPro" id="IPR011322">
    <property type="entry name" value="N-reg_PII-like_a/b"/>
</dbReference>
<reference evidence="2" key="2">
    <citation type="submission" date="2019-02" db="EMBL/GenBank/DDBJ databases">
        <authorList>
            <person name="Chen S.-C."/>
            <person name="Chien H.-H."/>
            <person name="Lai M.-C."/>
        </authorList>
    </citation>
    <scope>NUCLEOTIDE SEQUENCE</scope>
    <source>
        <strain evidence="2">N2F9704</strain>
    </source>
</reference>
<dbReference type="Gene3D" id="3.30.70.120">
    <property type="match status" value="1"/>
</dbReference>
<name>A0A8A3S1R7_9EURY</name>
<dbReference type="Pfam" id="PF03091">
    <property type="entry name" value="CutA1"/>
    <property type="match status" value="1"/>
</dbReference>
<dbReference type="InterPro" id="IPR004323">
    <property type="entry name" value="Ion_tolerance_CutA"/>
</dbReference>
<proteinExistence type="inferred from homology"/>
<evidence type="ECO:0000256" key="1">
    <source>
        <dbReference type="ARBA" id="ARBA00010169"/>
    </source>
</evidence>
<dbReference type="EMBL" id="CP036172">
    <property type="protein sequence ID" value="QSZ66258.1"/>
    <property type="molecule type" value="Genomic_DNA"/>
</dbReference>
<dbReference type="PANTHER" id="PTHR23419:SF8">
    <property type="entry name" value="FI09726P"/>
    <property type="match status" value="1"/>
</dbReference>
<accession>A0A8A3S1R7</accession>
<dbReference type="RefSeq" id="WP_265581579.1">
    <property type="nucleotide sequence ID" value="NZ_CP036172.1"/>
</dbReference>
<gene>
    <name evidence="2" type="ORF">RJ40_01460</name>
</gene>
<dbReference type="Proteomes" id="UP001042704">
    <property type="component" value="Chromosome"/>
</dbReference>
<protein>
    <submittedName>
        <fullName evidence="2">Divalent-cation tolerance protein CutA</fullName>
    </submittedName>
</protein>